<dbReference type="Proteomes" id="UP000782312">
    <property type="component" value="Unassembled WGS sequence"/>
</dbReference>
<dbReference type="CDD" id="cd00449">
    <property type="entry name" value="PLPDE_IV"/>
    <property type="match status" value="1"/>
</dbReference>
<dbReference type="Pfam" id="PF01063">
    <property type="entry name" value="Aminotran_4"/>
    <property type="match status" value="1"/>
</dbReference>
<dbReference type="GO" id="GO:0003824">
    <property type="term" value="F:catalytic activity"/>
    <property type="evidence" value="ECO:0007669"/>
    <property type="project" value="InterPro"/>
</dbReference>
<dbReference type="FunFam" id="3.20.10.10:FF:000002">
    <property type="entry name" value="D-alanine aminotransferase"/>
    <property type="match status" value="1"/>
</dbReference>
<dbReference type="Gene3D" id="3.20.10.10">
    <property type="entry name" value="D-amino Acid Aminotransferase, subunit A, domain 2"/>
    <property type="match status" value="1"/>
</dbReference>
<evidence type="ECO:0000256" key="2">
    <source>
        <dbReference type="ARBA" id="ARBA00009320"/>
    </source>
</evidence>
<dbReference type="FunFam" id="3.30.470.10:FF:000008">
    <property type="entry name" value="D-amino-acid transaminase, chloroplastic"/>
    <property type="match status" value="1"/>
</dbReference>
<dbReference type="InterPro" id="IPR043131">
    <property type="entry name" value="BCAT-like_N"/>
</dbReference>
<organism evidence="4 5">
    <name type="scientific">Tectimicrobiota bacterium</name>
    <dbReference type="NCBI Taxonomy" id="2528274"/>
    <lineage>
        <taxon>Bacteria</taxon>
        <taxon>Pseudomonadati</taxon>
        <taxon>Nitrospinota/Tectimicrobiota group</taxon>
        <taxon>Candidatus Tectimicrobiota</taxon>
    </lineage>
</organism>
<sequence length="337" mass="36989">MASTPPTPPSSDAQKLPLLQGADVLRKLEALRRRQEVRYYAFYSSQLGGVVTDPALMVLPFDDHLVHRGHGIFDTAAIVEGKIYDLDAHLDRFMRSAESSKLKVDPPKEEMRRIIIQTAAASGAREGSIRYWLSSGPGSLELSPAKGAEAGFFVMIFPGLAYPESYYTQGMKVMTTTYPIKPPLYATTKSTNYLPNVLMQLEARERGLDNGVFVDPAGNVGEGSNMNVAFVKGGVFLHPKFDHILSGCTSKRLIELMPGAMRKGIVKDFQVRDIPLAEAKRSDEMMFIGSSINVAPIVEWDGQKIGTGRPGPAAKALLEVLKEDMKGGKDRLIEIPY</sequence>
<evidence type="ECO:0000256" key="3">
    <source>
        <dbReference type="ARBA" id="ARBA00022898"/>
    </source>
</evidence>
<proteinExistence type="inferred from homology"/>
<comment type="cofactor">
    <cofactor evidence="1">
        <name>pyridoxal 5'-phosphate</name>
        <dbReference type="ChEBI" id="CHEBI:597326"/>
    </cofactor>
</comment>
<name>A0A932MLU2_UNCTE</name>
<dbReference type="GO" id="GO:0008652">
    <property type="term" value="P:amino acid biosynthetic process"/>
    <property type="evidence" value="ECO:0007669"/>
    <property type="project" value="UniProtKB-ARBA"/>
</dbReference>
<accession>A0A932MLU2</accession>
<evidence type="ECO:0000313" key="5">
    <source>
        <dbReference type="Proteomes" id="UP000782312"/>
    </source>
</evidence>
<evidence type="ECO:0000313" key="4">
    <source>
        <dbReference type="EMBL" id="MBI3127554.1"/>
    </source>
</evidence>
<keyword evidence="3" id="KW-0663">Pyridoxal phosphate</keyword>
<comment type="caution">
    <text evidence="4">The sequence shown here is derived from an EMBL/GenBank/DDBJ whole genome shotgun (WGS) entry which is preliminary data.</text>
</comment>
<dbReference type="InterPro" id="IPR043132">
    <property type="entry name" value="BCAT-like_C"/>
</dbReference>
<dbReference type="InterPro" id="IPR050571">
    <property type="entry name" value="Class-IV_PLP-Dep_Aminotrnsfr"/>
</dbReference>
<reference evidence="4" key="1">
    <citation type="submission" date="2020-07" db="EMBL/GenBank/DDBJ databases">
        <title>Huge and variable diversity of episymbiotic CPR bacteria and DPANN archaea in groundwater ecosystems.</title>
        <authorList>
            <person name="He C.Y."/>
            <person name="Keren R."/>
            <person name="Whittaker M."/>
            <person name="Farag I.F."/>
            <person name="Doudna J."/>
            <person name="Cate J.H.D."/>
            <person name="Banfield J.F."/>
        </authorList>
    </citation>
    <scope>NUCLEOTIDE SEQUENCE</scope>
    <source>
        <strain evidence="4">NC_groundwater_763_Ag_S-0.2um_68_21</strain>
    </source>
</reference>
<protein>
    <submittedName>
        <fullName evidence="4">D-amino-acid transaminase</fullName>
    </submittedName>
</protein>
<comment type="similarity">
    <text evidence="2">Belongs to the class-IV pyridoxal-phosphate-dependent aminotransferase family.</text>
</comment>
<dbReference type="PANTHER" id="PTHR42743">
    <property type="entry name" value="AMINO-ACID AMINOTRANSFERASE"/>
    <property type="match status" value="1"/>
</dbReference>
<dbReference type="InterPro" id="IPR001544">
    <property type="entry name" value="Aminotrans_IV"/>
</dbReference>
<dbReference type="GO" id="GO:0046394">
    <property type="term" value="P:carboxylic acid biosynthetic process"/>
    <property type="evidence" value="ECO:0007669"/>
    <property type="project" value="UniProtKB-ARBA"/>
</dbReference>
<dbReference type="EMBL" id="JACPUR010000017">
    <property type="protein sequence ID" value="MBI3127554.1"/>
    <property type="molecule type" value="Genomic_DNA"/>
</dbReference>
<dbReference type="Gene3D" id="3.30.470.10">
    <property type="match status" value="1"/>
</dbReference>
<dbReference type="InterPro" id="IPR036038">
    <property type="entry name" value="Aminotransferase-like"/>
</dbReference>
<dbReference type="AlphaFoldDB" id="A0A932MLU2"/>
<gene>
    <name evidence="4" type="ORF">HYZ11_08130</name>
</gene>
<dbReference type="PANTHER" id="PTHR42743:SF22">
    <property type="entry name" value="D-AMINO-ACID TRANSAMINASE, CHLOROPLASTIC"/>
    <property type="match status" value="1"/>
</dbReference>
<evidence type="ECO:0000256" key="1">
    <source>
        <dbReference type="ARBA" id="ARBA00001933"/>
    </source>
</evidence>
<dbReference type="SUPFAM" id="SSF56752">
    <property type="entry name" value="D-aminoacid aminotransferase-like PLP-dependent enzymes"/>
    <property type="match status" value="1"/>
</dbReference>